<feature type="region of interest" description="Disordered" evidence="1">
    <location>
        <begin position="65"/>
        <end position="92"/>
    </location>
</feature>
<name>A0A9D1FDS4_9FIRM</name>
<reference evidence="3" key="1">
    <citation type="submission" date="2020-10" db="EMBL/GenBank/DDBJ databases">
        <authorList>
            <person name="Gilroy R."/>
        </authorList>
    </citation>
    <scope>NUCLEOTIDE SEQUENCE</scope>
    <source>
        <strain evidence="3">ChiHjej10B9-9673</strain>
    </source>
</reference>
<feature type="transmembrane region" description="Helical" evidence="2">
    <location>
        <begin position="36"/>
        <end position="56"/>
    </location>
</feature>
<feature type="transmembrane region" description="Helical" evidence="2">
    <location>
        <begin position="12"/>
        <end position="30"/>
    </location>
</feature>
<dbReference type="Proteomes" id="UP000824001">
    <property type="component" value="Unassembled WGS sequence"/>
</dbReference>
<protein>
    <submittedName>
        <fullName evidence="3">5-bromo-4-chloroindolyl phosphate hydrolysis family protein</fullName>
    </submittedName>
</protein>
<keyword evidence="2" id="KW-1133">Transmembrane helix</keyword>
<dbReference type="InterPro" id="IPR018770">
    <property type="entry name" value="ChloroindolylP_hydrolase"/>
</dbReference>
<evidence type="ECO:0000313" key="4">
    <source>
        <dbReference type="Proteomes" id="UP000824001"/>
    </source>
</evidence>
<dbReference type="Pfam" id="PF10112">
    <property type="entry name" value="Halogen_Hydrol"/>
    <property type="match status" value="1"/>
</dbReference>
<evidence type="ECO:0000256" key="2">
    <source>
        <dbReference type="SAM" id="Phobius"/>
    </source>
</evidence>
<gene>
    <name evidence="3" type="ORF">IAC18_06680</name>
</gene>
<dbReference type="EMBL" id="DVJK01000187">
    <property type="protein sequence ID" value="HIS67232.1"/>
    <property type="molecule type" value="Genomic_DNA"/>
</dbReference>
<keyword evidence="2" id="KW-0472">Membrane</keyword>
<evidence type="ECO:0000313" key="3">
    <source>
        <dbReference type="EMBL" id="HIS67232.1"/>
    </source>
</evidence>
<organism evidence="3 4">
    <name type="scientific">Candidatus Scatomorpha merdipullorum</name>
    <dbReference type="NCBI Taxonomy" id="2840927"/>
    <lineage>
        <taxon>Bacteria</taxon>
        <taxon>Bacillati</taxon>
        <taxon>Bacillota</taxon>
        <taxon>Clostridia</taxon>
        <taxon>Eubacteriales</taxon>
        <taxon>Candidatus Scatomorpha</taxon>
    </lineage>
</organism>
<proteinExistence type="predicted"/>
<reference evidence="3" key="2">
    <citation type="journal article" date="2021" name="PeerJ">
        <title>Extensive microbial diversity within the chicken gut microbiome revealed by metagenomics and culture.</title>
        <authorList>
            <person name="Gilroy R."/>
            <person name="Ravi A."/>
            <person name="Getino M."/>
            <person name="Pursley I."/>
            <person name="Horton D.L."/>
            <person name="Alikhan N.F."/>
            <person name="Baker D."/>
            <person name="Gharbi K."/>
            <person name="Hall N."/>
            <person name="Watson M."/>
            <person name="Adriaenssens E.M."/>
            <person name="Foster-Nyarko E."/>
            <person name="Jarju S."/>
            <person name="Secka A."/>
            <person name="Antonio M."/>
            <person name="Oren A."/>
            <person name="Chaudhuri R.R."/>
            <person name="La Ragione R."/>
            <person name="Hildebrand F."/>
            <person name="Pallen M.J."/>
        </authorList>
    </citation>
    <scope>NUCLEOTIDE SEQUENCE</scope>
    <source>
        <strain evidence="3">ChiHjej10B9-9673</strain>
    </source>
</reference>
<accession>A0A9D1FDS4</accession>
<dbReference type="AlphaFoldDB" id="A0A9D1FDS4"/>
<evidence type="ECO:0000256" key="1">
    <source>
        <dbReference type="SAM" id="MobiDB-lite"/>
    </source>
</evidence>
<sequence>MKRKKKSKGWANVLPIYIFMLAWLLCALAFPMYKMWGLAVSFLISALACGVSTALLPRLLKPKGAEPEEAEERPKRAKAASKKDEKPLEPEVAEVVEEGRTAIREMGRLYSSIESPEVRSRINELMRISDKIVQDAIDDPSDVPDIRKFLDYYLPTVIKLLHAYDRMSGQGIEGENLSRSMSSIEEMLDTAVDAFKKQLDSLFEDQALDIETDISVMNRLLEREGLMGEEEQDTIIKAARAGQDQ</sequence>
<keyword evidence="2" id="KW-0812">Transmembrane</keyword>
<comment type="caution">
    <text evidence="3">The sequence shown here is derived from an EMBL/GenBank/DDBJ whole genome shotgun (WGS) entry which is preliminary data.</text>
</comment>